<keyword evidence="2" id="KW-1185">Reference proteome</keyword>
<gene>
    <name evidence="1" type="ORF">KY5_0130c</name>
</gene>
<accession>A0A291Q0W7</accession>
<evidence type="ECO:0000313" key="1">
    <source>
        <dbReference type="EMBL" id="ATL25148.1"/>
    </source>
</evidence>
<evidence type="ECO:0000313" key="2">
    <source>
        <dbReference type="Proteomes" id="UP000221011"/>
    </source>
</evidence>
<reference evidence="1 2" key="1">
    <citation type="submission" date="2017-08" db="EMBL/GenBank/DDBJ databases">
        <title>Complete Genome Sequence of Streptomyces formicae KY5, the formicamycin producer.</title>
        <authorList>
            <person name="Holmes N.A."/>
            <person name="Devine R."/>
            <person name="Qin Z."/>
            <person name="Seipke R.F."/>
            <person name="Wilkinson B."/>
            <person name="Hutchings M.I."/>
        </authorList>
    </citation>
    <scope>NUCLEOTIDE SEQUENCE [LARGE SCALE GENOMIC DNA]</scope>
    <source>
        <strain evidence="1 2">KY5</strain>
    </source>
</reference>
<organism evidence="1 2">
    <name type="scientific">Streptomyces formicae</name>
    <dbReference type="NCBI Taxonomy" id="1616117"/>
    <lineage>
        <taxon>Bacteria</taxon>
        <taxon>Bacillati</taxon>
        <taxon>Actinomycetota</taxon>
        <taxon>Actinomycetes</taxon>
        <taxon>Kitasatosporales</taxon>
        <taxon>Streptomycetaceae</taxon>
        <taxon>Streptomyces</taxon>
    </lineage>
</organism>
<dbReference type="AlphaFoldDB" id="A0A291Q0W7"/>
<dbReference type="GO" id="GO:0016740">
    <property type="term" value="F:transferase activity"/>
    <property type="evidence" value="ECO:0007669"/>
    <property type="project" value="UniProtKB-KW"/>
</dbReference>
<dbReference type="Proteomes" id="UP000221011">
    <property type="component" value="Chromosome"/>
</dbReference>
<dbReference type="EMBL" id="CP022685">
    <property type="protein sequence ID" value="ATL25148.1"/>
    <property type="molecule type" value="Genomic_DNA"/>
</dbReference>
<dbReference type="RefSeq" id="WP_098240298.1">
    <property type="nucleotide sequence ID" value="NZ_CP022685.1"/>
</dbReference>
<proteinExistence type="predicted"/>
<name>A0A291Q0W7_9ACTN</name>
<protein>
    <submittedName>
        <fullName evidence="1">Glutamyl-tRNA(Gln) amidotransferase subunit A-like protein</fullName>
    </submittedName>
</protein>
<keyword evidence="1" id="KW-0808">Transferase</keyword>
<sequence>MPAPEELTPPEAARWAARSGLPLATDRHQVVAATANHIHSVVSRLRELDFAETPPAAHRAGEERHDAAV</sequence>
<dbReference type="KEGG" id="sfk:KY5_0130c"/>